<dbReference type="KEGG" id="ure:UREG_03961"/>
<dbReference type="Proteomes" id="UP000002058">
    <property type="component" value="Unassembled WGS sequence"/>
</dbReference>
<dbReference type="eggNOG" id="ENOG502T6UI">
    <property type="taxonomic scope" value="Eukaryota"/>
</dbReference>
<keyword evidence="3" id="KW-1185">Reference proteome</keyword>
<dbReference type="HOGENOM" id="CLU_678250_0_0_1"/>
<protein>
    <submittedName>
        <fullName evidence="2">Uncharacterized protein</fullName>
    </submittedName>
</protein>
<dbReference type="EMBL" id="CH476616">
    <property type="protein sequence ID" value="EEP79115.1"/>
    <property type="molecule type" value="Genomic_DNA"/>
</dbReference>
<name>C4JMA3_UNCRE</name>
<dbReference type="OrthoDB" id="4207607at2759"/>
<evidence type="ECO:0000256" key="1">
    <source>
        <dbReference type="SAM" id="MobiDB-lite"/>
    </source>
</evidence>
<evidence type="ECO:0000313" key="2">
    <source>
        <dbReference type="EMBL" id="EEP79115.1"/>
    </source>
</evidence>
<dbReference type="VEuPathDB" id="FungiDB:UREG_03961"/>
<accession>C4JMA3</accession>
<gene>
    <name evidence="2" type="ORF">UREG_03961</name>
</gene>
<sequence>MTIPLRSLSIDVLLAESTVLMDGSCVTSCGRRICLTLESSSPTWALYLHLYIFITYPTLLVAYSSDNESILRFSQLPTGDSAGSKDAGNVYVLLQLQPPAQPTLDNSPIYKAMKFRSKLSRLKESLSRTRRKVTRWLSCDSDKEGFSPSLEKRPLAEPVQRDPFETLTFKEDNAIPVIEPFADLSSPPNDSAARPRGLNNTQRCECQLLFRERLREVMVNSLMPALEEFRSCHCGKRHRCVAANDALSSSGYDTMSTTTFLLAHRIRTSYLSRVFGKSLETLRNEPLSCFRRDRRLSLGPLPPRPISQRRNERNLIVPVPRGQAIYMGNDESGRHIFSRCTGRLESEQQRTSRENVMSWINTLPDVADSAMLNASIYPQRLRRKRRMSNLKSSQTKDNDERDVLSI</sequence>
<feature type="compositionally biased region" description="Basic and acidic residues" evidence="1">
    <location>
        <begin position="394"/>
        <end position="406"/>
    </location>
</feature>
<dbReference type="InParanoid" id="C4JMA3"/>
<reference evidence="3" key="1">
    <citation type="journal article" date="2009" name="Genome Res.">
        <title>Comparative genomic analyses of the human fungal pathogens Coccidioides and their relatives.</title>
        <authorList>
            <person name="Sharpton T.J."/>
            <person name="Stajich J.E."/>
            <person name="Rounsley S.D."/>
            <person name="Gardner M.J."/>
            <person name="Wortman J.R."/>
            <person name="Jordar V.S."/>
            <person name="Maiti R."/>
            <person name="Kodira C.D."/>
            <person name="Neafsey D.E."/>
            <person name="Zeng Q."/>
            <person name="Hung C.-Y."/>
            <person name="McMahan C."/>
            <person name="Muszewska A."/>
            <person name="Grynberg M."/>
            <person name="Mandel M.A."/>
            <person name="Kellner E.M."/>
            <person name="Barker B.M."/>
            <person name="Galgiani J.N."/>
            <person name="Orbach M.J."/>
            <person name="Kirkland T.N."/>
            <person name="Cole G.T."/>
            <person name="Henn M.R."/>
            <person name="Birren B.W."/>
            <person name="Taylor J.W."/>
        </authorList>
    </citation>
    <scope>NUCLEOTIDE SEQUENCE [LARGE SCALE GENOMIC DNA]</scope>
    <source>
        <strain evidence="3">UAMH 1704</strain>
    </source>
</reference>
<dbReference type="AlphaFoldDB" id="C4JMA3"/>
<dbReference type="GeneID" id="8444743"/>
<dbReference type="OMA" id="CGRRICL"/>
<dbReference type="RefSeq" id="XP_002544444.1">
    <property type="nucleotide sequence ID" value="XM_002544398.1"/>
</dbReference>
<feature type="region of interest" description="Disordered" evidence="1">
    <location>
        <begin position="385"/>
        <end position="406"/>
    </location>
</feature>
<proteinExistence type="predicted"/>
<evidence type="ECO:0000313" key="3">
    <source>
        <dbReference type="Proteomes" id="UP000002058"/>
    </source>
</evidence>
<organism evidence="2 3">
    <name type="scientific">Uncinocarpus reesii (strain UAMH 1704)</name>
    <dbReference type="NCBI Taxonomy" id="336963"/>
    <lineage>
        <taxon>Eukaryota</taxon>
        <taxon>Fungi</taxon>
        <taxon>Dikarya</taxon>
        <taxon>Ascomycota</taxon>
        <taxon>Pezizomycotina</taxon>
        <taxon>Eurotiomycetes</taxon>
        <taxon>Eurotiomycetidae</taxon>
        <taxon>Onygenales</taxon>
        <taxon>Onygenaceae</taxon>
        <taxon>Uncinocarpus</taxon>
    </lineage>
</organism>